<name>A0A3M7R7U4_BRAPC</name>
<organism evidence="1 2">
    <name type="scientific">Brachionus plicatilis</name>
    <name type="common">Marine rotifer</name>
    <name type="synonym">Brachionus muelleri</name>
    <dbReference type="NCBI Taxonomy" id="10195"/>
    <lineage>
        <taxon>Eukaryota</taxon>
        <taxon>Metazoa</taxon>
        <taxon>Spiralia</taxon>
        <taxon>Gnathifera</taxon>
        <taxon>Rotifera</taxon>
        <taxon>Eurotatoria</taxon>
        <taxon>Monogononta</taxon>
        <taxon>Pseudotrocha</taxon>
        <taxon>Ploima</taxon>
        <taxon>Brachionidae</taxon>
        <taxon>Brachionus</taxon>
    </lineage>
</organism>
<sequence>MRKRNLNFNILQTILLINSSNSAKEAISYIFNFFIYFINLHKFFFNDHLLYLSEPFNYSFGNNSIKNVLMELYLSKSSNCNAIYCPIYDLNFCDLDLTLRIINKTAFFILKNFYIQ</sequence>
<reference evidence="1 2" key="1">
    <citation type="journal article" date="2018" name="Sci. Rep.">
        <title>Genomic signatures of local adaptation to the degree of environmental predictability in rotifers.</title>
        <authorList>
            <person name="Franch-Gras L."/>
            <person name="Hahn C."/>
            <person name="Garcia-Roger E.M."/>
            <person name="Carmona M.J."/>
            <person name="Serra M."/>
            <person name="Gomez A."/>
        </authorList>
    </citation>
    <scope>NUCLEOTIDE SEQUENCE [LARGE SCALE GENOMIC DNA]</scope>
    <source>
        <strain evidence="1">HYR1</strain>
    </source>
</reference>
<evidence type="ECO:0000313" key="2">
    <source>
        <dbReference type="Proteomes" id="UP000276133"/>
    </source>
</evidence>
<dbReference type="AlphaFoldDB" id="A0A3M7R7U4"/>
<dbReference type="Proteomes" id="UP000276133">
    <property type="component" value="Unassembled WGS sequence"/>
</dbReference>
<proteinExistence type="predicted"/>
<gene>
    <name evidence="1" type="ORF">BpHYR1_016516</name>
</gene>
<dbReference type="EMBL" id="REGN01004039">
    <property type="protein sequence ID" value="RNA19471.1"/>
    <property type="molecule type" value="Genomic_DNA"/>
</dbReference>
<comment type="caution">
    <text evidence="1">The sequence shown here is derived from an EMBL/GenBank/DDBJ whole genome shotgun (WGS) entry which is preliminary data.</text>
</comment>
<protein>
    <submittedName>
        <fullName evidence="1">Uncharacterized protein</fullName>
    </submittedName>
</protein>
<evidence type="ECO:0000313" key="1">
    <source>
        <dbReference type="EMBL" id="RNA19471.1"/>
    </source>
</evidence>
<accession>A0A3M7R7U4</accession>
<keyword evidence="2" id="KW-1185">Reference proteome</keyword>